<protein>
    <submittedName>
        <fullName evidence="2">High-affinity Fe2+/Pb2+ permease</fullName>
    </submittedName>
</protein>
<proteinExistence type="predicted"/>
<accession>A0A7W4XZ61</accession>
<evidence type="ECO:0000256" key="1">
    <source>
        <dbReference type="SAM" id="Phobius"/>
    </source>
</evidence>
<dbReference type="EMBL" id="JACHVY010000004">
    <property type="protein sequence ID" value="MBB2902959.1"/>
    <property type="molecule type" value="Genomic_DNA"/>
</dbReference>
<comment type="caution">
    <text evidence="2">The sequence shown here is derived from an EMBL/GenBank/DDBJ whole genome shotgun (WGS) entry which is preliminary data.</text>
</comment>
<keyword evidence="1" id="KW-1133">Transmembrane helix</keyword>
<dbReference type="AlphaFoldDB" id="A0A7W4XZ61"/>
<sequence>MGGPTPSGGRRLALYGLVMVVVILGLAAVSTWALNRG</sequence>
<organism evidence="2 3">
    <name type="scientific">Kineococcus radiotolerans</name>
    <dbReference type="NCBI Taxonomy" id="131568"/>
    <lineage>
        <taxon>Bacteria</taxon>
        <taxon>Bacillati</taxon>
        <taxon>Actinomycetota</taxon>
        <taxon>Actinomycetes</taxon>
        <taxon>Kineosporiales</taxon>
        <taxon>Kineosporiaceae</taxon>
        <taxon>Kineococcus</taxon>
    </lineage>
</organism>
<evidence type="ECO:0000313" key="2">
    <source>
        <dbReference type="EMBL" id="MBB2902959.1"/>
    </source>
</evidence>
<keyword evidence="1" id="KW-0812">Transmembrane</keyword>
<dbReference type="Proteomes" id="UP000533269">
    <property type="component" value="Unassembled WGS sequence"/>
</dbReference>
<evidence type="ECO:0000313" key="3">
    <source>
        <dbReference type="Proteomes" id="UP000533269"/>
    </source>
</evidence>
<reference evidence="2 3" key="1">
    <citation type="submission" date="2020-08" db="EMBL/GenBank/DDBJ databases">
        <title>The Agave Microbiome: Exploring the role of microbial communities in plant adaptations to desert environments.</title>
        <authorList>
            <person name="Partida-Martinez L.P."/>
        </authorList>
    </citation>
    <scope>NUCLEOTIDE SEQUENCE [LARGE SCALE GENOMIC DNA]</scope>
    <source>
        <strain evidence="2 3">AS2.23</strain>
    </source>
</reference>
<keyword evidence="1" id="KW-0472">Membrane</keyword>
<feature type="transmembrane region" description="Helical" evidence="1">
    <location>
        <begin position="12"/>
        <end position="34"/>
    </location>
</feature>
<reference evidence="2 3" key="2">
    <citation type="submission" date="2020-08" db="EMBL/GenBank/DDBJ databases">
        <authorList>
            <person name="Partida-Martinez L."/>
            <person name="Huntemann M."/>
            <person name="Clum A."/>
            <person name="Wang J."/>
            <person name="Palaniappan K."/>
            <person name="Ritter S."/>
            <person name="Chen I.-M."/>
            <person name="Stamatis D."/>
            <person name="Reddy T."/>
            <person name="O'Malley R."/>
            <person name="Daum C."/>
            <person name="Shapiro N."/>
            <person name="Ivanova N."/>
            <person name="Kyrpides N."/>
            <person name="Woyke T."/>
        </authorList>
    </citation>
    <scope>NUCLEOTIDE SEQUENCE [LARGE SCALE GENOMIC DNA]</scope>
    <source>
        <strain evidence="2 3">AS2.23</strain>
    </source>
</reference>
<name>A0A7W4XZ61_KINRA</name>
<gene>
    <name evidence="2" type="ORF">FHR75_003795</name>
</gene>